<proteinExistence type="predicted"/>
<dbReference type="SUPFAM" id="SSF103473">
    <property type="entry name" value="MFS general substrate transporter"/>
    <property type="match status" value="1"/>
</dbReference>
<protein>
    <recommendedName>
        <fullName evidence="6">Major facilitator superfamily (MFS) profile domain-containing protein</fullName>
    </recommendedName>
</protein>
<feature type="transmembrane region" description="Helical" evidence="5">
    <location>
        <begin position="162"/>
        <end position="184"/>
    </location>
</feature>
<dbReference type="GO" id="GO:0005635">
    <property type="term" value="C:nuclear envelope"/>
    <property type="evidence" value="ECO:0007669"/>
    <property type="project" value="TreeGrafter"/>
</dbReference>
<keyword evidence="2 5" id="KW-0812">Transmembrane</keyword>
<dbReference type="Proteomes" id="UP000007879">
    <property type="component" value="Unassembled WGS sequence"/>
</dbReference>
<dbReference type="EnsemblMetazoa" id="XM_003384443.2">
    <property type="protein sequence ID" value="XP_003384491.1"/>
    <property type="gene ID" value="LOC100631984"/>
</dbReference>
<evidence type="ECO:0000256" key="3">
    <source>
        <dbReference type="ARBA" id="ARBA00022989"/>
    </source>
</evidence>
<feature type="transmembrane region" description="Helical" evidence="5">
    <location>
        <begin position="255"/>
        <end position="273"/>
    </location>
</feature>
<comment type="subcellular location">
    <subcellularLocation>
        <location evidence="1">Membrane</location>
        <topology evidence="1">Multi-pass membrane protein</topology>
    </subcellularLocation>
</comment>
<dbReference type="PANTHER" id="PTHR24002">
    <property type="entry name" value="SOLUTE CARRIER FAMILY 22 MEMBER 18"/>
    <property type="match status" value="1"/>
</dbReference>
<dbReference type="Pfam" id="PF07690">
    <property type="entry name" value="MFS_1"/>
    <property type="match status" value="1"/>
</dbReference>
<dbReference type="KEGG" id="aqu:100631984"/>
<dbReference type="InterPro" id="IPR011701">
    <property type="entry name" value="MFS"/>
</dbReference>
<dbReference type="InterPro" id="IPR020846">
    <property type="entry name" value="MFS_dom"/>
</dbReference>
<feature type="transmembrane region" description="Helical" evidence="5">
    <location>
        <begin position="308"/>
        <end position="330"/>
    </location>
</feature>
<reference evidence="8" key="1">
    <citation type="journal article" date="2010" name="Nature">
        <title>The Amphimedon queenslandica genome and the evolution of animal complexity.</title>
        <authorList>
            <person name="Srivastava M."/>
            <person name="Simakov O."/>
            <person name="Chapman J."/>
            <person name="Fahey B."/>
            <person name="Gauthier M.E."/>
            <person name="Mitros T."/>
            <person name="Richards G.S."/>
            <person name="Conaco C."/>
            <person name="Dacre M."/>
            <person name="Hellsten U."/>
            <person name="Larroux C."/>
            <person name="Putnam N.H."/>
            <person name="Stanke M."/>
            <person name="Adamska M."/>
            <person name="Darling A."/>
            <person name="Degnan S.M."/>
            <person name="Oakley T.H."/>
            <person name="Plachetzki D.C."/>
            <person name="Zhai Y."/>
            <person name="Adamski M."/>
            <person name="Calcino A."/>
            <person name="Cummins S.F."/>
            <person name="Goodstein D.M."/>
            <person name="Harris C."/>
            <person name="Jackson D.J."/>
            <person name="Leys S.P."/>
            <person name="Shu S."/>
            <person name="Woodcroft B.J."/>
            <person name="Vervoort M."/>
            <person name="Kosik K.S."/>
            <person name="Manning G."/>
            <person name="Degnan B.M."/>
            <person name="Rokhsar D.S."/>
        </authorList>
    </citation>
    <scope>NUCLEOTIDE SEQUENCE [LARGE SCALE GENOMIC DNA]</scope>
</reference>
<dbReference type="RefSeq" id="XP_003384491.1">
    <property type="nucleotide sequence ID" value="XM_003384443.2"/>
</dbReference>
<evidence type="ECO:0000313" key="7">
    <source>
        <dbReference type="EnsemblMetazoa" id="XP_003384491.1"/>
    </source>
</evidence>
<evidence type="ECO:0000256" key="2">
    <source>
        <dbReference type="ARBA" id="ARBA00022692"/>
    </source>
</evidence>
<keyword evidence="8" id="KW-1185">Reference proteome</keyword>
<sequence>MATRLSTNAFVRTLYFIVFLDMLGVSMIIGIMIQAFKSRGISPSVTGLVGSLYGAIQIFSGPVIGRLGDVYGRKKFMFLSYLMPGLSYLILGTTSSVHLLIVSRILNGVFKHGQLCSRAYITEQVPSDKQSAILGYFNSFSSLGFIIGPLVGGYLAEMDPQLGLPFIASAGVFFTASTVILLMIPESKNIAKTATFNWREVFSSLNIFDGFKWSEQYDILLFRFVSSLSVITYRRNFTIFLEEVHGMTGKHSTKGLIMSFNAIVGMIASSFAGRVSKYYRSQSKLLVHMTILMCLAMIGSVWLPWLPVTIVCLIPLSVATANLRIASVKVMLTRGDQGQKGALIGIGASVTSLARALGPSVVGVAQEYSSVYSGYISSGLGVVSLLLAFNVY</sequence>
<dbReference type="GO" id="GO:0016020">
    <property type="term" value="C:membrane"/>
    <property type="evidence" value="ECO:0007669"/>
    <property type="project" value="UniProtKB-SubCell"/>
</dbReference>
<evidence type="ECO:0000256" key="1">
    <source>
        <dbReference type="ARBA" id="ARBA00004141"/>
    </source>
</evidence>
<feature type="transmembrane region" description="Helical" evidence="5">
    <location>
        <begin position="342"/>
        <end position="365"/>
    </location>
</feature>
<keyword evidence="3 5" id="KW-1133">Transmembrane helix</keyword>
<dbReference type="InterPro" id="IPR036259">
    <property type="entry name" value="MFS_trans_sf"/>
</dbReference>
<reference evidence="7" key="2">
    <citation type="submission" date="2024-06" db="UniProtKB">
        <authorList>
            <consortium name="EnsemblMetazoa"/>
        </authorList>
    </citation>
    <scope>IDENTIFICATION</scope>
</reference>
<organism evidence="7 8">
    <name type="scientific">Amphimedon queenslandica</name>
    <name type="common">Sponge</name>
    <dbReference type="NCBI Taxonomy" id="400682"/>
    <lineage>
        <taxon>Eukaryota</taxon>
        <taxon>Metazoa</taxon>
        <taxon>Porifera</taxon>
        <taxon>Demospongiae</taxon>
        <taxon>Heteroscleromorpha</taxon>
        <taxon>Haplosclerida</taxon>
        <taxon>Niphatidae</taxon>
        <taxon>Amphimedon</taxon>
    </lineage>
</organism>
<dbReference type="PROSITE" id="PS50850">
    <property type="entry name" value="MFS"/>
    <property type="match status" value="1"/>
</dbReference>
<dbReference type="GeneID" id="100631984"/>
<evidence type="ECO:0000256" key="4">
    <source>
        <dbReference type="ARBA" id="ARBA00023136"/>
    </source>
</evidence>
<feature type="transmembrane region" description="Helical" evidence="5">
    <location>
        <begin position="371"/>
        <end position="391"/>
    </location>
</feature>
<accession>A0AAN0IBF3</accession>
<dbReference type="PRINTS" id="PR01035">
    <property type="entry name" value="TCRTETA"/>
</dbReference>
<evidence type="ECO:0000256" key="5">
    <source>
        <dbReference type="SAM" id="Phobius"/>
    </source>
</evidence>
<dbReference type="AlphaFoldDB" id="A0AAN0IBF3"/>
<feature type="transmembrane region" description="Helical" evidence="5">
    <location>
        <begin position="45"/>
        <end position="65"/>
    </location>
</feature>
<feature type="transmembrane region" description="Helical" evidence="5">
    <location>
        <begin position="85"/>
        <end position="110"/>
    </location>
</feature>
<feature type="transmembrane region" description="Helical" evidence="5">
    <location>
        <begin position="285"/>
        <end position="302"/>
    </location>
</feature>
<evidence type="ECO:0000259" key="6">
    <source>
        <dbReference type="PROSITE" id="PS50850"/>
    </source>
</evidence>
<dbReference type="GO" id="GO:0022857">
    <property type="term" value="F:transmembrane transporter activity"/>
    <property type="evidence" value="ECO:0007669"/>
    <property type="project" value="InterPro"/>
</dbReference>
<name>A0AAN0IBF3_AMPQE</name>
<dbReference type="InterPro" id="IPR001958">
    <property type="entry name" value="Tet-R_TetA/multi-R_MdtG-like"/>
</dbReference>
<keyword evidence="4 5" id="KW-0472">Membrane</keyword>
<feature type="transmembrane region" description="Helical" evidence="5">
    <location>
        <begin position="14"/>
        <end position="33"/>
    </location>
</feature>
<evidence type="ECO:0000313" key="8">
    <source>
        <dbReference type="Proteomes" id="UP000007879"/>
    </source>
</evidence>
<dbReference type="Gene3D" id="1.20.1250.20">
    <property type="entry name" value="MFS general substrate transporter like domains"/>
    <property type="match status" value="1"/>
</dbReference>
<feature type="domain" description="Major facilitator superfamily (MFS) profile" evidence="6">
    <location>
        <begin position="10"/>
        <end position="392"/>
    </location>
</feature>
<dbReference type="PANTHER" id="PTHR24002:SF3">
    <property type="entry name" value="SOLUTE CARRIER FAMILY 22 MEMBER 18"/>
    <property type="match status" value="1"/>
</dbReference>
<feature type="transmembrane region" description="Helical" evidence="5">
    <location>
        <begin position="131"/>
        <end position="156"/>
    </location>
</feature>